<evidence type="ECO:0000256" key="5">
    <source>
        <dbReference type="ARBA" id="ARBA00022475"/>
    </source>
</evidence>
<protein>
    <recommendedName>
        <fullName evidence="3 12">Protein-export membrane protein SecG</fullName>
    </recommendedName>
</protein>
<dbReference type="GO" id="GO:0009306">
    <property type="term" value="P:protein secretion"/>
    <property type="evidence" value="ECO:0007669"/>
    <property type="project" value="UniProtKB-UniRule"/>
</dbReference>
<comment type="function">
    <text evidence="11 12">Involved in protein export. Participates in an early event of protein translocation.</text>
</comment>
<sequence>MLLNILLVIEIIVAFFLVVVVLLQRSEGGGLVSGGGNAMMSVRGSADLLTRTTWILATIFFVLGLLLTVVAGRERGSASVVDRLKVNAINPAELNKAVPQPPAGTQPSGPAPLQAPTPTINSPFGAIPAEPAQPAPAQPAAK</sequence>
<evidence type="ECO:0000256" key="10">
    <source>
        <dbReference type="ARBA" id="ARBA00023136"/>
    </source>
</evidence>
<dbReference type="Proteomes" id="UP000249524">
    <property type="component" value="Unassembled WGS sequence"/>
</dbReference>
<keyword evidence="5 12" id="KW-1003">Cell membrane</keyword>
<evidence type="ECO:0000256" key="7">
    <source>
        <dbReference type="ARBA" id="ARBA00022927"/>
    </source>
</evidence>
<evidence type="ECO:0000313" key="15">
    <source>
        <dbReference type="Proteomes" id="UP000249524"/>
    </source>
</evidence>
<reference evidence="14 15" key="1">
    <citation type="submission" date="2018-05" db="EMBL/GenBank/DDBJ databases">
        <authorList>
            <person name="Lanie J.A."/>
            <person name="Ng W.-L."/>
            <person name="Kazmierczak K.M."/>
            <person name="Andrzejewski T.M."/>
            <person name="Davidsen T.M."/>
            <person name="Wayne K.J."/>
            <person name="Tettelin H."/>
            <person name="Glass J.I."/>
            <person name="Rusch D."/>
            <person name="Podicherti R."/>
            <person name="Tsui H.-C.T."/>
            <person name="Winkler M.E."/>
        </authorList>
    </citation>
    <scope>NUCLEOTIDE SEQUENCE [LARGE SCALE GENOMIC DNA]</scope>
    <source>
        <strain evidence="14 15">BUT-10</strain>
    </source>
</reference>
<evidence type="ECO:0000313" key="14">
    <source>
        <dbReference type="EMBL" id="RAK68931.1"/>
    </source>
</evidence>
<comment type="subcellular location">
    <subcellularLocation>
        <location evidence="1 12">Cell membrane</location>
        <topology evidence="1 12">Multi-pass membrane protein</topology>
    </subcellularLocation>
</comment>
<evidence type="ECO:0000256" key="13">
    <source>
        <dbReference type="SAM" id="MobiDB-lite"/>
    </source>
</evidence>
<keyword evidence="9 12" id="KW-0811">Translocation</keyword>
<evidence type="ECO:0000256" key="6">
    <source>
        <dbReference type="ARBA" id="ARBA00022692"/>
    </source>
</evidence>
<dbReference type="PRINTS" id="PR01651">
    <property type="entry name" value="SECGEXPORT"/>
</dbReference>
<dbReference type="RefSeq" id="WP_111274423.1">
    <property type="nucleotide sequence ID" value="NZ_QFYS01000001.1"/>
</dbReference>
<keyword evidence="4 12" id="KW-0813">Transport</keyword>
<comment type="caution">
    <text evidence="14">The sequence shown here is derived from an EMBL/GenBank/DDBJ whole genome shotgun (WGS) entry which is preliminary data.</text>
</comment>
<dbReference type="GO" id="GO:0043952">
    <property type="term" value="P:protein transport by the Sec complex"/>
    <property type="evidence" value="ECO:0007669"/>
    <property type="project" value="TreeGrafter"/>
</dbReference>
<evidence type="ECO:0000256" key="1">
    <source>
        <dbReference type="ARBA" id="ARBA00004651"/>
    </source>
</evidence>
<feature type="region of interest" description="Disordered" evidence="13">
    <location>
        <begin position="95"/>
        <end position="142"/>
    </location>
</feature>
<evidence type="ECO:0000256" key="9">
    <source>
        <dbReference type="ARBA" id="ARBA00023010"/>
    </source>
</evidence>
<keyword evidence="15" id="KW-1185">Reference proteome</keyword>
<dbReference type="Pfam" id="PF03840">
    <property type="entry name" value="SecG"/>
    <property type="match status" value="1"/>
</dbReference>
<feature type="compositionally biased region" description="Pro residues" evidence="13">
    <location>
        <begin position="131"/>
        <end position="142"/>
    </location>
</feature>
<dbReference type="AlphaFoldDB" id="A0A328BQY1"/>
<keyword evidence="8 12" id="KW-1133">Transmembrane helix</keyword>
<evidence type="ECO:0000256" key="12">
    <source>
        <dbReference type="RuleBase" id="RU365087"/>
    </source>
</evidence>
<gene>
    <name evidence="14" type="primary">secG</name>
    <name evidence="14" type="ORF">DJ019_02650</name>
</gene>
<feature type="compositionally biased region" description="Pro residues" evidence="13">
    <location>
        <begin position="99"/>
        <end position="115"/>
    </location>
</feature>
<feature type="transmembrane region" description="Helical" evidence="12">
    <location>
        <begin position="52"/>
        <end position="71"/>
    </location>
</feature>
<dbReference type="PANTHER" id="PTHR34182">
    <property type="entry name" value="PROTEIN-EXPORT MEMBRANE PROTEIN SECG"/>
    <property type="match status" value="1"/>
</dbReference>
<comment type="caution">
    <text evidence="12">Lacks conserved residue(s) required for the propagation of feature annotation.</text>
</comment>
<evidence type="ECO:0000256" key="3">
    <source>
        <dbReference type="ARBA" id="ARBA00017876"/>
    </source>
</evidence>
<accession>A0A328BQY1</accession>
<keyword evidence="6 12" id="KW-0812">Transmembrane</keyword>
<dbReference type="NCBIfam" id="TIGR00810">
    <property type="entry name" value="secG"/>
    <property type="match status" value="1"/>
</dbReference>
<evidence type="ECO:0000256" key="4">
    <source>
        <dbReference type="ARBA" id="ARBA00022448"/>
    </source>
</evidence>
<dbReference type="GO" id="GO:0015450">
    <property type="term" value="F:protein-transporting ATPase activity"/>
    <property type="evidence" value="ECO:0007669"/>
    <property type="project" value="UniProtKB-UniRule"/>
</dbReference>
<keyword evidence="10 12" id="KW-0472">Membrane</keyword>
<evidence type="ECO:0000256" key="11">
    <source>
        <dbReference type="ARBA" id="ARBA00025182"/>
    </source>
</evidence>
<organism evidence="14 15">
    <name type="scientific">Phenylobacterium kunshanense</name>
    <dbReference type="NCBI Taxonomy" id="1445034"/>
    <lineage>
        <taxon>Bacteria</taxon>
        <taxon>Pseudomonadati</taxon>
        <taxon>Pseudomonadota</taxon>
        <taxon>Alphaproteobacteria</taxon>
        <taxon>Caulobacterales</taxon>
        <taxon>Caulobacteraceae</taxon>
        <taxon>Phenylobacterium</taxon>
    </lineage>
</organism>
<name>A0A328BQY1_9CAUL</name>
<comment type="similarity">
    <text evidence="2 12">Belongs to the SecG family.</text>
</comment>
<dbReference type="GO" id="GO:0005886">
    <property type="term" value="C:plasma membrane"/>
    <property type="evidence" value="ECO:0007669"/>
    <property type="project" value="UniProtKB-SubCell"/>
</dbReference>
<proteinExistence type="inferred from homology"/>
<dbReference type="OrthoDB" id="7392242at2"/>
<evidence type="ECO:0000256" key="8">
    <source>
        <dbReference type="ARBA" id="ARBA00022989"/>
    </source>
</evidence>
<dbReference type="PANTHER" id="PTHR34182:SF1">
    <property type="entry name" value="PROTEIN-EXPORT MEMBRANE PROTEIN SECG"/>
    <property type="match status" value="1"/>
</dbReference>
<keyword evidence="7 12" id="KW-0653">Protein transport</keyword>
<dbReference type="EMBL" id="QFYS01000001">
    <property type="protein sequence ID" value="RAK68931.1"/>
    <property type="molecule type" value="Genomic_DNA"/>
</dbReference>
<evidence type="ECO:0000256" key="2">
    <source>
        <dbReference type="ARBA" id="ARBA00008445"/>
    </source>
</evidence>
<dbReference type="InterPro" id="IPR004692">
    <property type="entry name" value="SecG"/>
</dbReference>
<dbReference type="GO" id="GO:0065002">
    <property type="term" value="P:intracellular protein transmembrane transport"/>
    <property type="evidence" value="ECO:0007669"/>
    <property type="project" value="TreeGrafter"/>
</dbReference>